<proteinExistence type="predicted"/>
<evidence type="ECO:0000313" key="2">
    <source>
        <dbReference type="EMBL" id="KAF3340677.1"/>
    </source>
</evidence>
<dbReference type="AlphaFoldDB" id="A0A833VHJ2"/>
<name>A0A833VHJ2_9POAL</name>
<protein>
    <submittedName>
        <fullName evidence="2">Sarcoplasmic reticulum histidine-rich calcium-binding protein-like protein</fullName>
    </submittedName>
</protein>
<organism evidence="2 3">
    <name type="scientific">Carex littledalei</name>
    <dbReference type="NCBI Taxonomy" id="544730"/>
    <lineage>
        <taxon>Eukaryota</taxon>
        <taxon>Viridiplantae</taxon>
        <taxon>Streptophyta</taxon>
        <taxon>Embryophyta</taxon>
        <taxon>Tracheophyta</taxon>
        <taxon>Spermatophyta</taxon>
        <taxon>Magnoliopsida</taxon>
        <taxon>Liliopsida</taxon>
        <taxon>Poales</taxon>
        <taxon>Cyperaceae</taxon>
        <taxon>Cyperoideae</taxon>
        <taxon>Cariceae</taxon>
        <taxon>Carex</taxon>
        <taxon>Carex subgen. Euthyceras</taxon>
    </lineage>
</organism>
<feature type="compositionally biased region" description="Basic residues" evidence="1">
    <location>
        <begin position="110"/>
        <end position="124"/>
    </location>
</feature>
<reference evidence="2" key="1">
    <citation type="submission" date="2020-01" db="EMBL/GenBank/DDBJ databases">
        <title>Genome sequence of Kobresia littledalei, the first chromosome-level genome in the family Cyperaceae.</title>
        <authorList>
            <person name="Qu G."/>
        </authorList>
    </citation>
    <scope>NUCLEOTIDE SEQUENCE</scope>
    <source>
        <strain evidence="2">C.B.Clarke</strain>
        <tissue evidence="2">Leaf</tissue>
    </source>
</reference>
<feature type="region of interest" description="Disordered" evidence="1">
    <location>
        <begin position="42"/>
        <end position="129"/>
    </location>
</feature>
<dbReference type="OrthoDB" id="1930534at2759"/>
<dbReference type="Proteomes" id="UP000623129">
    <property type="component" value="Unassembled WGS sequence"/>
</dbReference>
<dbReference type="PANTHER" id="PTHR34377">
    <property type="entry name" value="TETRATRICOPEPTIDE REPEAT (TPR)-LIKE SUPERFAMILY PROTEIN"/>
    <property type="match status" value="1"/>
</dbReference>
<sequence>MANLLEVSVSQTTRPLCYTQISAANQACAILSPEAISSSFVAATNGSRHQHHGAPRDGDDDDDGDDDGGDDGGDDGDDDGGDGGGDDDHDGGDDDHGDDDDHGGDDDDHHHRRRKHKGKKKRHHESSANKECCRWLQEVDNDCVCEVLLKLPPFLVKPKHKFMVRVGRTCRLSYNCPGMLPIPRGRRHR</sequence>
<dbReference type="SUPFAM" id="SSF47699">
    <property type="entry name" value="Bifunctional inhibitor/lipid-transfer protein/seed storage 2S albumin"/>
    <property type="match status" value="1"/>
</dbReference>
<dbReference type="InterPro" id="IPR036312">
    <property type="entry name" value="Bifun_inhib/LTP/seed_sf"/>
</dbReference>
<comment type="caution">
    <text evidence="2">The sequence shown here is derived from an EMBL/GenBank/DDBJ whole genome shotgun (WGS) entry which is preliminary data.</text>
</comment>
<dbReference type="EMBL" id="SWLB01000002">
    <property type="protein sequence ID" value="KAF3340677.1"/>
    <property type="molecule type" value="Genomic_DNA"/>
</dbReference>
<accession>A0A833VHJ2</accession>
<evidence type="ECO:0000313" key="3">
    <source>
        <dbReference type="Proteomes" id="UP000623129"/>
    </source>
</evidence>
<feature type="compositionally biased region" description="Acidic residues" evidence="1">
    <location>
        <begin position="58"/>
        <end position="106"/>
    </location>
</feature>
<keyword evidence="3" id="KW-1185">Reference proteome</keyword>
<dbReference type="PANTHER" id="PTHR34377:SF3">
    <property type="entry name" value="TETRATRICOPEPTIDE REPEAT (TPR)-LIKE SUPERFAMILY PROTEIN"/>
    <property type="match status" value="1"/>
</dbReference>
<gene>
    <name evidence="2" type="ORF">FCM35_KLT09521</name>
</gene>
<evidence type="ECO:0000256" key="1">
    <source>
        <dbReference type="SAM" id="MobiDB-lite"/>
    </source>
</evidence>